<dbReference type="Proteomes" id="UP001225596">
    <property type="component" value="Unassembled WGS sequence"/>
</dbReference>
<dbReference type="PANTHER" id="PTHR43155">
    <property type="entry name" value="CYCLIC DI-GMP PHOSPHODIESTERASE PA4108-RELATED"/>
    <property type="match status" value="1"/>
</dbReference>
<proteinExistence type="predicted"/>
<protein>
    <submittedName>
        <fullName evidence="2">DUF3391 domain-containing protein</fullName>
    </submittedName>
</protein>
<evidence type="ECO:0000313" key="3">
    <source>
        <dbReference type="Proteomes" id="UP001225596"/>
    </source>
</evidence>
<dbReference type="Pfam" id="PF11871">
    <property type="entry name" value="DUF3391"/>
    <property type="match status" value="1"/>
</dbReference>
<dbReference type="PROSITE" id="PS51832">
    <property type="entry name" value="HD_GYP"/>
    <property type="match status" value="1"/>
</dbReference>
<dbReference type="InterPro" id="IPR021812">
    <property type="entry name" value="DUF3391"/>
</dbReference>
<dbReference type="PANTHER" id="PTHR43155:SF2">
    <property type="entry name" value="CYCLIC DI-GMP PHOSPHODIESTERASE PA4108"/>
    <property type="match status" value="1"/>
</dbReference>
<organism evidence="2 3">
    <name type="scientific">Keguizhuia sedimenti</name>
    <dbReference type="NCBI Taxonomy" id="3064264"/>
    <lineage>
        <taxon>Bacteria</taxon>
        <taxon>Pseudomonadati</taxon>
        <taxon>Pseudomonadota</taxon>
        <taxon>Betaproteobacteria</taxon>
        <taxon>Burkholderiales</taxon>
        <taxon>Oxalobacteraceae</taxon>
        <taxon>Keguizhuia</taxon>
    </lineage>
</organism>
<evidence type="ECO:0000259" key="1">
    <source>
        <dbReference type="PROSITE" id="PS51832"/>
    </source>
</evidence>
<reference evidence="2 3" key="1">
    <citation type="submission" date="2023-08" db="EMBL/GenBank/DDBJ databases">
        <title>Oxalobacteraceae gen .nov., isolated from river sludge outside the plant.</title>
        <authorList>
            <person name="Zhao S.Y."/>
        </authorList>
    </citation>
    <scope>NUCLEOTIDE SEQUENCE [LARGE SCALE GENOMIC DNA]</scope>
    <source>
        <strain evidence="2 3">R-40</strain>
    </source>
</reference>
<dbReference type="Pfam" id="PF13487">
    <property type="entry name" value="HD_5"/>
    <property type="match status" value="1"/>
</dbReference>
<dbReference type="CDD" id="cd00077">
    <property type="entry name" value="HDc"/>
    <property type="match status" value="1"/>
</dbReference>
<dbReference type="EMBL" id="JAUYVH010000004">
    <property type="protein sequence ID" value="MDQ9170529.1"/>
    <property type="molecule type" value="Genomic_DNA"/>
</dbReference>
<dbReference type="SUPFAM" id="SSF109604">
    <property type="entry name" value="HD-domain/PDEase-like"/>
    <property type="match status" value="1"/>
</dbReference>
<feature type="domain" description="HD-GYP" evidence="1">
    <location>
        <begin position="224"/>
        <end position="420"/>
    </location>
</feature>
<dbReference type="InterPro" id="IPR037522">
    <property type="entry name" value="HD_GYP_dom"/>
</dbReference>
<name>A0ABU1BNU6_9BURK</name>
<comment type="caution">
    <text evidence="2">The sequence shown here is derived from an EMBL/GenBank/DDBJ whole genome shotgun (WGS) entry which is preliminary data.</text>
</comment>
<keyword evidence="3" id="KW-1185">Reference proteome</keyword>
<sequence length="494" mass="55814">MDNHISPFLEDISVPVYELRRGMFVSNLDCGWNRTPFRVEGVLLKKQEEIDLIKSLARYAVIDLVRSEDFALQEFLEGESYKRHQLGAIEANTFAPSEAGNSEDIEPLTFDPSELTVEQAYKVESPSLASRLKSVKLHFFRLKSANENGHAQPGFLKSPRPNYLPPEITQVSYPSTEFSWQALGIAQQAAKETIDILAEVTHTIERHRKVDARKILRASESLAENMIHFPEAMIWASRLRQKDNDLLKRSLQAAIYLAAFGRFLGFPEKLLAELAATGLLLDMGKTQIDDRLLAKPARYTLEETKAVQRHVDLGLSLLSEADFLSTNIKRAITEHHEQINGDGYPIGQHGCDISIFGKMAAIVDGYVAMVNPRPYAETFAPHEAIKQLFAGANTQWFGPLVEQFVQSIGIYPIGSLVELASGHIAIVIQHNRERRLEPRILIVTHGDKRRRFPPLQLDLPRHNAREGNKRLRIKQGLPDGAYGFDVEEFYSKRK</sequence>
<accession>A0ABU1BNU6</accession>
<dbReference type="RefSeq" id="WP_338436462.1">
    <property type="nucleotide sequence ID" value="NZ_JAUYVH010000004.1"/>
</dbReference>
<gene>
    <name evidence="2" type="ORF">Q8A64_08905</name>
</gene>
<dbReference type="InterPro" id="IPR003607">
    <property type="entry name" value="HD/PDEase_dom"/>
</dbReference>
<dbReference type="Gene3D" id="1.10.3210.10">
    <property type="entry name" value="Hypothetical protein af1432"/>
    <property type="match status" value="1"/>
</dbReference>
<evidence type="ECO:0000313" key="2">
    <source>
        <dbReference type="EMBL" id="MDQ9170529.1"/>
    </source>
</evidence>